<keyword evidence="1" id="KW-0812">Transmembrane</keyword>
<comment type="caution">
    <text evidence="2">The sequence shown here is derived from an EMBL/GenBank/DDBJ whole genome shotgun (WGS) entry which is preliminary data.</text>
</comment>
<reference evidence="2 4" key="1">
    <citation type="journal article" date="2014" name="BMC Genomics">
        <title>The genome of the intracellular bacterium of the coastal bivalve, Solemya velum: a blueprint for thriving in and out of symbiosis.</title>
        <authorList>
            <person name="Dmytrenko O."/>
            <person name="Russell S.L."/>
            <person name="Loo W.T."/>
            <person name="Fontanez K.M."/>
            <person name="Liao L."/>
            <person name="Roeselers G."/>
            <person name="Sharma R."/>
            <person name="Stewart F.J."/>
            <person name="Newton I.L."/>
            <person name="Woyke T."/>
            <person name="Wu D."/>
            <person name="Lang J.M."/>
            <person name="Eisen J.A."/>
            <person name="Cavanaugh C.M."/>
        </authorList>
    </citation>
    <scope>NUCLEOTIDE SEQUENCE [LARGE SCALE GENOMIC DNA]</scope>
    <source>
        <strain evidence="2 4">WH</strain>
    </source>
</reference>
<feature type="transmembrane region" description="Helical" evidence="1">
    <location>
        <begin position="110"/>
        <end position="129"/>
    </location>
</feature>
<feature type="transmembrane region" description="Helical" evidence="1">
    <location>
        <begin position="77"/>
        <end position="98"/>
    </location>
</feature>
<evidence type="ECO:0008006" key="6">
    <source>
        <dbReference type="Google" id="ProtNLM"/>
    </source>
</evidence>
<organism evidence="2 4">
    <name type="scientific">Solemya velum gill symbiont</name>
    <dbReference type="NCBI Taxonomy" id="2340"/>
    <lineage>
        <taxon>Bacteria</taxon>
        <taxon>Pseudomonadati</taxon>
        <taxon>Pseudomonadota</taxon>
        <taxon>Gammaproteobacteria</taxon>
        <taxon>sulfur-oxidizing symbionts</taxon>
    </lineage>
</organism>
<dbReference type="Proteomes" id="UP000190962">
    <property type="component" value="Unassembled WGS sequence"/>
</dbReference>
<dbReference type="EMBL" id="JRAA01000001">
    <property type="protein sequence ID" value="KHF26397.1"/>
    <property type="molecule type" value="Genomic_DNA"/>
</dbReference>
<dbReference type="EMBL" id="MPNX01000004">
    <property type="protein sequence ID" value="OOY35520.1"/>
    <property type="molecule type" value="Genomic_DNA"/>
</dbReference>
<keyword evidence="1" id="KW-0472">Membrane</keyword>
<gene>
    <name evidence="3" type="ORF">BOV88_04575</name>
    <name evidence="2" type="ORF">JV46_22490</name>
</gene>
<evidence type="ECO:0000313" key="2">
    <source>
        <dbReference type="EMBL" id="KHF26397.1"/>
    </source>
</evidence>
<dbReference type="GeneID" id="86992062"/>
<dbReference type="STRING" id="2340.JV46_22490"/>
<dbReference type="eggNOG" id="ENOG5032GFV">
    <property type="taxonomic scope" value="Bacteria"/>
</dbReference>
<dbReference type="OrthoDB" id="583466at2"/>
<evidence type="ECO:0000313" key="3">
    <source>
        <dbReference type="EMBL" id="OOY35520.1"/>
    </source>
</evidence>
<dbReference type="InterPro" id="IPR025597">
    <property type="entry name" value="DUF4345"/>
</dbReference>
<dbReference type="Pfam" id="PF14248">
    <property type="entry name" value="DUF4345"/>
    <property type="match status" value="1"/>
</dbReference>
<sequence length="135" mass="13953">MKNSKVLKSILILSGLLASGIGVAILFAPQAFYATNGIELGGNISLLNEIRAPGGALLASGILIISGAFAEKLRLTAVVVSTLLYLSYGLSRVISIAIDGIPAEGLVQAAILEIIIGLTCVFALVKYLGKQKELA</sequence>
<accession>A0A0B0HCU3</accession>
<reference evidence="3 5" key="2">
    <citation type="submission" date="2016-11" db="EMBL/GenBank/DDBJ databases">
        <title>Mixed transmission modes and dynamic genome evolution in an obligate animal-bacterial symbiosis.</title>
        <authorList>
            <person name="Russell S.L."/>
            <person name="Corbett-Detig R.B."/>
            <person name="Cavanaugh C.M."/>
        </authorList>
    </citation>
    <scope>NUCLEOTIDE SEQUENCE [LARGE SCALE GENOMIC DNA]</scope>
    <source>
        <strain evidence="3">MA-KB16</strain>
    </source>
</reference>
<evidence type="ECO:0000256" key="1">
    <source>
        <dbReference type="SAM" id="Phobius"/>
    </source>
</evidence>
<dbReference type="RefSeq" id="WP_043116166.1">
    <property type="nucleotide sequence ID" value="NZ_JRAA01000001.1"/>
</dbReference>
<protein>
    <recommendedName>
        <fullName evidence="6">DUF4345 domain-containing protein</fullName>
    </recommendedName>
</protein>
<keyword evidence="4" id="KW-1185">Reference proteome</keyword>
<name>A0A0B0HCU3_SOVGS</name>
<feature type="transmembrane region" description="Helical" evidence="1">
    <location>
        <begin position="50"/>
        <end position="70"/>
    </location>
</feature>
<proteinExistence type="predicted"/>
<evidence type="ECO:0000313" key="4">
    <source>
        <dbReference type="Proteomes" id="UP000030856"/>
    </source>
</evidence>
<keyword evidence="1" id="KW-1133">Transmembrane helix</keyword>
<dbReference type="Proteomes" id="UP000030856">
    <property type="component" value="Unassembled WGS sequence"/>
</dbReference>
<dbReference type="AlphaFoldDB" id="A0A0B0HCU3"/>
<evidence type="ECO:0000313" key="5">
    <source>
        <dbReference type="Proteomes" id="UP000190962"/>
    </source>
</evidence>